<evidence type="ECO:0000256" key="2">
    <source>
        <dbReference type="ARBA" id="ARBA00023015"/>
    </source>
</evidence>
<dbReference type="GO" id="GO:0006352">
    <property type="term" value="P:DNA-templated transcription initiation"/>
    <property type="evidence" value="ECO:0007669"/>
    <property type="project" value="InterPro"/>
</dbReference>
<dbReference type="Pfam" id="PF08281">
    <property type="entry name" value="Sigma70_r4_2"/>
    <property type="match status" value="1"/>
</dbReference>
<dbReference type="NCBIfam" id="TIGR02937">
    <property type="entry name" value="sigma70-ECF"/>
    <property type="match status" value="1"/>
</dbReference>
<dbReference type="PANTHER" id="PTHR43133">
    <property type="entry name" value="RNA POLYMERASE ECF-TYPE SIGMA FACTO"/>
    <property type="match status" value="1"/>
</dbReference>
<organism evidence="8 9">
    <name type="scientific">Vibrio thalassae</name>
    <dbReference type="NCBI Taxonomy" id="1243014"/>
    <lineage>
        <taxon>Bacteria</taxon>
        <taxon>Pseudomonadati</taxon>
        <taxon>Pseudomonadota</taxon>
        <taxon>Gammaproteobacteria</taxon>
        <taxon>Vibrionales</taxon>
        <taxon>Vibrionaceae</taxon>
        <taxon>Vibrio</taxon>
    </lineage>
</organism>
<dbReference type="InterPro" id="IPR007627">
    <property type="entry name" value="RNA_pol_sigma70_r2"/>
</dbReference>
<dbReference type="InterPro" id="IPR013249">
    <property type="entry name" value="RNA_pol_sigma70_r4_t2"/>
</dbReference>
<dbReference type="InterPro" id="IPR013324">
    <property type="entry name" value="RNA_pol_sigma_r3/r4-like"/>
</dbReference>
<comment type="similarity">
    <text evidence="1">Belongs to the sigma-70 factor family. ECF subfamily.</text>
</comment>
<dbReference type="Proteomes" id="UP000219336">
    <property type="component" value="Unassembled WGS sequence"/>
</dbReference>
<reference evidence="9" key="1">
    <citation type="submission" date="2016-06" db="EMBL/GenBank/DDBJ databases">
        <authorList>
            <person name="Rodrigo-Torres L."/>
            <person name="Arahal R.D."/>
            <person name="Lucena T."/>
        </authorList>
    </citation>
    <scope>NUCLEOTIDE SEQUENCE [LARGE SCALE GENOMIC DNA]</scope>
    <source>
        <strain evidence="9">CECT8203</strain>
    </source>
</reference>
<accession>A0A240ERC6</accession>
<evidence type="ECO:0000256" key="1">
    <source>
        <dbReference type="ARBA" id="ARBA00010641"/>
    </source>
</evidence>
<dbReference type="CDD" id="cd06171">
    <property type="entry name" value="Sigma70_r4"/>
    <property type="match status" value="1"/>
</dbReference>
<feature type="domain" description="RNA polymerase sigma-70 region 2" evidence="6">
    <location>
        <begin position="7"/>
        <end position="70"/>
    </location>
</feature>
<proteinExistence type="inferred from homology"/>
<evidence type="ECO:0000259" key="6">
    <source>
        <dbReference type="Pfam" id="PF04542"/>
    </source>
</evidence>
<keyword evidence="2" id="KW-0805">Transcription regulation</keyword>
<evidence type="ECO:0000313" key="9">
    <source>
        <dbReference type="Proteomes" id="UP000219336"/>
    </source>
</evidence>
<dbReference type="PANTHER" id="PTHR43133:SF62">
    <property type="entry name" value="RNA POLYMERASE SIGMA FACTOR SIGZ"/>
    <property type="match status" value="1"/>
</dbReference>
<evidence type="ECO:0000256" key="3">
    <source>
        <dbReference type="ARBA" id="ARBA00023082"/>
    </source>
</evidence>
<sequence length="199" mass="22727">MLAEWITHKDQLRSYIVKKTGDLDLADDILQDVYIKASQKVEQLKTRDNLQNWLYRITHNTIMDFYRTHQTHEELVDNQAEEETSSELINLQEVAQCLRPMFDCLPEKYRQVMILAELDGLSQQAVAEQLGLSLSATKSRIQRGRVKLKDILTDCCNIEAGGEGIVDFDPDPKCVDFCKASAMNEFDHESAQATAQMIS</sequence>
<dbReference type="Pfam" id="PF04542">
    <property type="entry name" value="Sigma70_r2"/>
    <property type="match status" value="1"/>
</dbReference>
<dbReference type="OrthoDB" id="9797134at2"/>
<dbReference type="InterPro" id="IPR039425">
    <property type="entry name" value="RNA_pol_sigma-70-like"/>
</dbReference>
<dbReference type="SUPFAM" id="SSF88659">
    <property type="entry name" value="Sigma3 and sigma4 domains of RNA polymerase sigma factors"/>
    <property type="match status" value="1"/>
</dbReference>
<name>A0A240ERC6_9VIBR</name>
<dbReference type="InterPro" id="IPR013325">
    <property type="entry name" value="RNA_pol_sigma_r2"/>
</dbReference>
<dbReference type="InterPro" id="IPR014304">
    <property type="entry name" value="RNA_pol_sigma-Z"/>
</dbReference>
<evidence type="ECO:0000259" key="7">
    <source>
        <dbReference type="Pfam" id="PF08281"/>
    </source>
</evidence>
<dbReference type="InterPro" id="IPR036388">
    <property type="entry name" value="WH-like_DNA-bd_sf"/>
</dbReference>
<dbReference type="Gene3D" id="1.10.10.10">
    <property type="entry name" value="Winged helix-like DNA-binding domain superfamily/Winged helix DNA-binding domain"/>
    <property type="match status" value="1"/>
</dbReference>
<keyword evidence="3" id="KW-0731">Sigma factor</keyword>
<protein>
    <recommendedName>
        <fullName evidence="5">RNA polymerase sigma factor SigZ</fullName>
    </recommendedName>
</protein>
<feature type="domain" description="RNA polymerase sigma factor 70 region 4 type 2" evidence="7">
    <location>
        <begin position="97"/>
        <end position="148"/>
    </location>
</feature>
<evidence type="ECO:0000313" key="8">
    <source>
        <dbReference type="EMBL" id="SNX50859.1"/>
    </source>
</evidence>
<gene>
    <name evidence="8" type="primary">sigR</name>
    <name evidence="8" type="ORF">VTH8203_04533</name>
</gene>
<dbReference type="InterPro" id="IPR014284">
    <property type="entry name" value="RNA_pol_sigma-70_dom"/>
</dbReference>
<dbReference type="Gene3D" id="1.10.1740.10">
    <property type="match status" value="1"/>
</dbReference>
<dbReference type="GO" id="GO:0016987">
    <property type="term" value="F:sigma factor activity"/>
    <property type="evidence" value="ECO:0007669"/>
    <property type="project" value="UniProtKB-KW"/>
</dbReference>
<dbReference type="RefSeq" id="WP_096995726.1">
    <property type="nucleotide sequence ID" value="NZ_JBHSII010000001.1"/>
</dbReference>
<keyword evidence="4" id="KW-0804">Transcription</keyword>
<dbReference type="SUPFAM" id="SSF88946">
    <property type="entry name" value="Sigma2 domain of RNA polymerase sigma factors"/>
    <property type="match status" value="1"/>
</dbReference>
<evidence type="ECO:0000256" key="5">
    <source>
        <dbReference type="NCBIfam" id="TIGR02959"/>
    </source>
</evidence>
<dbReference type="AlphaFoldDB" id="A0A240ERC6"/>
<dbReference type="GO" id="GO:0003677">
    <property type="term" value="F:DNA binding"/>
    <property type="evidence" value="ECO:0007669"/>
    <property type="project" value="InterPro"/>
</dbReference>
<dbReference type="NCBIfam" id="TIGR02959">
    <property type="entry name" value="SigZ"/>
    <property type="match status" value="1"/>
</dbReference>
<evidence type="ECO:0000256" key="4">
    <source>
        <dbReference type="ARBA" id="ARBA00023163"/>
    </source>
</evidence>
<dbReference type="EMBL" id="OANU01000159">
    <property type="protein sequence ID" value="SNX50859.1"/>
    <property type="molecule type" value="Genomic_DNA"/>
</dbReference>
<keyword evidence="9" id="KW-1185">Reference proteome</keyword>